<dbReference type="GO" id="GO:0005829">
    <property type="term" value="C:cytosol"/>
    <property type="evidence" value="ECO:0007669"/>
    <property type="project" value="TreeGrafter"/>
</dbReference>
<dbReference type="Pfam" id="PF07516">
    <property type="entry name" value="SecA_SW"/>
    <property type="match status" value="1"/>
</dbReference>
<dbReference type="Gene3D" id="3.10.450.50">
    <property type="match status" value="1"/>
</dbReference>
<dbReference type="InterPro" id="IPR004027">
    <property type="entry name" value="SEC_C_motif"/>
</dbReference>
<gene>
    <name evidence="15" type="primary">secA</name>
    <name evidence="20" type="ORF">COX21_01755</name>
</gene>
<evidence type="ECO:0000259" key="17">
    <source>
        <dbReference type="PROSITE" id="PS51192"/>
    </source>
</evidence>
<evidence type="ECO:0000313" key="21">
    <source>
        <dbReference type="Proteomes" id="UP000231408"/>
    </source>
</evidence>
<feature type="domain" description="SecA family profile" evidence="19">
    <location>
        <begin position="1"/>
        <end position="606"/>
    </location>
</feature>
<keyword evidence="10 15" id="KW-0067">ATP-binding</keyword>
<dbReference type="InterPro" id="IPR036670">
    <property type="entry name" value="SecA_X-link_sf"/>
</dbReference>
<evidence type="ECO:0000256" key="7">
    <source>
        <dbReference type="ARBA" id="ARBA00022723"/>
    </source>
</evidence>
<dbReference type="InterPro" id="IPR014001">
    <property type="entry name" value="Helicase_ATP-bd"/>
</dbReference>
<dbReference type="PRINTS" id="PR00906">
    <property type="entry name" value="SECA"/>
</dbReference>
<organism evidence="20 21">
    <name type="scientific">Candidatus Falkowbacteria bacterium CG23_combo_of_CG06-09_8_20_14_all_41_10</name>
    <dbReference type="NCBI Taxonomy" id="1974571"/>
    <lineage>
        <taxon>Bacteria</taxon>
        <taxon>Candidatus Falkowiibacteriota</taxon>
    </lineage>
</organism>
<dbReference type="GO" id="GO:0008564">
    <property type="term" value="F:protein-exporting ATPase activity"/>
    <property type="evidence" value="ECO:0007669"/>
    <property type="project" value="UniProtKB-EC"/>
</dbReference>
<evidence type="ECO:0000256" key="14">
    <source>
        <dbReference type="ARBA" id="ARBA00023136"/>
    </source>
</evidence>
<comment type="caution">
    <text evidence="20">The sequence shown here is derived from an EMBL/GenBank/DDBJ whole genome shotgun (WGS) entry which is preliminary data.</text>
</comment>
<evidence type="ECO:0000259" key="19">
    <source>
        <dbReference type="PROSITE" id="PS51196"/>
    </source>
</evidence>
<evidence type="ECO:0000256" key="3">
    <source>
        <dbReference type="ARBA" id="ARBA00007650"/>
    </source>
</evidence>
<dbReference type="HAMAP" id="MF_01382">
    <property type="entry name" value="SecA"/>
    <property type="match status" value="1"/>
</dbReference>
<evidence type="ECO:0000256" key="15">
    <source>
        <dbReference type="HAMAP-Rule" id="MF_01382"/>
    </source>
</evidence>
<dbReference type="GO" id="GO:0043952">
    <property type="term" value="P:protein transport by the Sec complex"/>
    <property type="evidence" value="ECO:0007669"/>
    <property type="project" value="TreeGrafter"/>
</dbReference>
<evidence type="ECO:0000259" key="18">
    <source>
        <dbReference type="PROSITE" id="PS51194"/>
    </source>
</evidence>
<keyword evidence="13 15" id="KW-0811">Translocation</keyword>
<feature type="binding site" evidence="15">
    <location>
        <begin position="109"/>
        <end position="113"/>
    </location>
    <ligand>
        <name>ATP</name>
        <dbReference type="ChEBI" id="CHEBI:30616"/>
    </ligand>
</feature>
<evidence type="ECO:0000313" key="20">
    <source>
        <dbReference type="EMBL" id="PIP34652.1"/>
    </source>
</evidence>
<dbReference type="SUPFAM" id="SSF81767">
    <property type="entry name" value="Pre-protein crosslinking domain of SecA"/>
    <property type="match status" value="1"/>
</dbReference>
<keyword evidence="12 15" id="KW-1278">Translocase</keyword>
<evidence type="ECO:0000256" key="6">
    <source>
        <dbReference type="ARBA" id="ARBA00022490"/>
    </source>
</evidence>
<evidence type="ECO:0000256" key="16">
    <source>
        <dbReference type="RuleBase" id="RU003874"/>
    </source>
</evidence>
<comment type="cofactor">
    <cofactor evidence="1">
        <name>Zn(2+)</name>
        <dbReference type="ChEBI" id="CHEBI:29105"/>
    </cofactor>
</comment>
<dbReference type="InterPro" id="IPR044722">
    <property type="entry name" value="SecA_SF2_C"/>
</dbReference>
<evidence type="ECO:0000256" key="10">
    <source>
        <dbReference type="ARBA" id="ARBA00022840"/>
    </source>
</evidence>
<keyword evidence="8 15" id="KW-0547">Nucleotide-binding</keyword>
<dbReference type="GO" id="GO:0017038">
    <property type="term" value="P:protein import"/>
    <property type="evidence" value="ECO:0007669"/>
    <property type="project" value="InterPro"/>
</dbReference>
<dbReference type="NCBIfam" id="NF009538">
    <property type="entry name" value="PRK12904.1"/>
    <property type="match status" value="1"/>
</dbReference>
<dbReference type="PROSITE" id="PS51192">
    <property type="entry name" value="HELICASE_ATP_BIND_1"/>
    <property type="match status" value="1"/>
</dbReference>
<dbReference type="Pfam" id="PF21090">
    <property type="entry name" value="P-loop_SecA"/>
    <property type="match status" value="1"/>
</dbReference>
<keyword evidence="7" id="KW-0479">Metal-binding</keyword>
<sequence>MSFIDKLFGDPNAKIVKSLQPIIDAINGLEGKIKALSGEELKVLVNSFKEKLAGKDWAEQKLILDEILPEAFAVIRESSFRVLGQRHYDVQLIGGIILHRGQIAEMRTGEGKTLVATLPLFLNALAGRGVHLVTVNDYLSKVGAGWMAPVFEYLGLSSSVIVHDEAFIYDPNHVDDTQFDSRLQHFRKVPRKEAYACDITYGTNNEFGFDYLRDNMVPSLDDAVQRTLHYSIVDEIDSILIDEARTPLIISGAIDEKTDKYYKFSELVQRLEENEDYNVDEKMRAATLSEAGIAKMEKWLGVDNIYVEGGVREVHHIEQALKARVLFHKDKDYVVKDGEIIIVDEFTGRMMPGRRYSEGLHQAIEAKEKVDIQRESQTLATVTFQNYFRMYTKLAGMTGTAVTEAEEFHKIYNLETIVIPTNRPMVRDDMNDLIYRTEEGKYLAVIKDVKERSAKGQPVLIGTISIEKNEILAEMMQKEGLRPEMLNAKNHFREAEIIAQAGKRGAITLATNMAGRGVDIILGGNPSNSAEQEEIKALGGLHVIGTERHESRRIDNQLRGRAGRQGDPGSSQFYVSTDDDLMRIFGGDRMKKLMSTLKVPEDMPIQNSLLSRSIESAQKKVEGNNFDIRKHLVEYDDVINKHREAIYRKRKEILEIHEGKNTARTLSGISLDMIASEISEVVSFHTPGENISDWNFQEIAETFKTIISATNIKDQIANFKTREEVINFLVEIVRKKYLDMKEAFKAVNINFAEIEKGILIRSIDTLWIEHLETIDYLRRGIGLRGYGQHDPLVEYKKEAYLMFGELNSLIQKQVVYSIFKTGDALGGLSAEKVAAITAVNENRRLSFSALEKTAVEQHSHQNVDLVHEKVKNEEGEKVGRNDPCPCGSGKKYKKCCGK</sequence>
<keyword evidence="14 15" id="KW-0472">Membrane</keyword>
<feature type="domain" description="Helicase C-terminal" evidence="18">
    <location>
        <begin position="429"/>
        <end position="622"/>
    </location>
</feature>
<comment type="subunit">
    <text evidence="15">Monomer and homodimer. Part of the essential Sec protein translocation apparatus which comprises SecA, SecYEG and auxiliary proteins SecDF. Other proteins may also be involved.</text>
</comment>
<evidence type="ECO:0000256" key="12">
    <source>
        <dbReference type="ARBA" id="ARBA00022967"/>
    </source>
</evidence>
<evidence type="ECO:0000256" key="4">
    <source>
        <dbReference type="ARBA" id="ARBA00022448"/>
    </source>
</evidence>
<keyword evidence="5 15" id="KW-1003">Cell membrane</keyword>
<dbReference type="FunFam" id="3.90.1440.10:FF:000002">
    <property type="entry name" value="Protein translocase subunit SecA"/>
    <property type="match status" value="1"/>
</dbReference>
<dbReference type="Proteomes" id="UP000231408">
    <property type="component" value="Unassembled WGS sequence"/>
</dbReference>
<dbReference type="InterPro" id="IPR027417">
    <property type="entry name" value="P-loop_NTPase"/>
</dbReference>
<dbReference type="GO" id="GO:0005886">
    <property type="term" value="C:plasma membrane"/>
    <property type="evidence" value="ECO:0007669"/>
    <property type="project" value="UniProtKB-SubCell"/>
</dbReference>
<dbReference type="EC" id="7.4.2.8" evidence="15"/>
<dbReference type="InterPro" id="IPR011116">
    <property type="entry name" value="SecA_Wing/Scaffold"/>
</dbReference>
<evidence type="ECO:0000256" key="5">
    <source>
        <dbReference type="ARBA" id="ARBA00022475"/>
    </source>
</evidence>
<dbReference type="Pfam" id="PF01043">
    <property type="entry name" value="SecA_PP_bind"/>
    <property type="match status" value="1"/>
</dbReference>
<comment type="similarity">
    <text evidence="3 15 16">Belongs to the SecA family.</text>
</comment>
<dbReference type="SUPFAM" id="SSF81886">
    <property type="entry name" value="Helical scaffold and wing domains of SecA"/>
    <property type="match status" value="1"/>
</dbReference>
<dbReference type="Gene3D" id="1.10.3060.10">
    <property type="entry name" value="Helical scaffold and wing domains of SecA"/>
    <property type="match status" value="1"/>
</dbReference>
<dbReference type="SMART" id="SM00957">
    <property type="entry name" value="SecA_DEAD"/>
    <property type="match status" value="1"/>
</dbReference>
<dbReference type="SMART" id="SM00958">
    <property type="entry name" value="SecA_PP_bind"/>
    <property type="match status" value="1"/>
</dbReference>
<dbReference type="PANTHER" id="PTHR30612">
    <property type="entry name" value="SECA INNER MEMBRANE COMPONENT OF SEC PROTEIN SECRETION SYSTEM"/>
    <property type="match status" value="1"/>
</dbReference>
<dbReference type="InterPro" id="IPR011130">
    <property type="entry name" value="SecA_preprotein_X-link_dom"/>
</dbReference>
<evidence type="ECO:0000256" key="13">
    <source>
        <dbReference type="ARBA" id="ARBA00023010"/>
    </source>
</evidence>
<protein>
    <recommendedName>
        <fullName evidence="15 16">Protein translocase subunit SecA</fullName>
        <ecNumber evidence="15">7.4.2.8</ecNumber>
    </recommendedName>
</protein>
<dbReference type="NCBIfam" id="TIGR00963">
    <property type="entry name" value="secA"/>
    <property type="match status" value="1"/>
</dbReference>
<accession>A0A2G9ZNB5</accession>
<keyword evidence="9" id="KW-0862">Zinc</keyword>
<dbReference type="CDD" id="cd17928">
    <property type="entry name" value="DEXDc_SecA"/>
    <property type="match status" value="1"/>
</dbReference>
<dbReference type="Pfam" id="PF02810">
    <property type="entry name" value="SEC-C"/>
    <property type="match status" value="1"/>
</dbReference>
<dbReference type="InterPro" id="IPR001650">
    <property type="entry name" value="Helicase_C-like"/>
</dbReference>
<dbReference type="CDD" id="cd18803">
    <property type="entry name" value="SF2_C_secA"/>
    <property type="match status" value="1"/>
</dbReference>
<comment type="catalytic activity">
    <reaction evidence="15">
        <text>ATP + H2O + cellular proteinSide 1 = ADP + phosphate + cellular proteinSide 2.</text>
        <dbReference type="EC" id="7.4.2.8"/>
    </reaction>
</comment>
<dbReference type="Gene3D" id="3.90.1440.10">
    <property type="entry name" value="SecA, preprotein cross-linking domain"/>
    <property type="match status" value="1"/>
</dbReference>
<feature type="binding site" evidence="15">
    <location>
        <position position="91"/>
    </location>
    <ligand>
        <name>ATP</name>
        <dbReference type="ChEBI" id="CHEBI:30616"/>
    </ligand>
</feature>
<dbReference type="PROSITE" id="PS51194">
    <property type="entry name" value="HELICASE_CTER"/>
    <property type="match status" value="1"/>
</dbReference>
<name>A0A2G9ZNB5_9BACT</name>
<dbReference type="Gene3D" id="3.40.50.300">
    <property type="entry name" value="P-loop containing nucleotide triphosphate hydrolases"/>
    <property type="match status" value="3"/>
</dbReference>
<dbReference type="NCBIfam" id="NF006630">
    <property type="entry name" value="PRK09200.1"/>
    <property type="match status" value="1"/>
</dbReference>
<evidence type="ECO:0000256" key="8">
    <source>
        <dbReference type="ARBA" id="ARBA00022741"/>
    </source>
</evidence>
<feature type="domain" description="Helicase ATP-binding" evidence="17">
    <location>
        <begin position="93"/>
        <end position="272"/>
    </location>
</feature>
<dbReference type="GO" id="GO:0065002">
    <property type="term" value="P:intracellular protein transmembrane transport"/>
    <property type="evidence" value="ECO:0007669"/>
    <property type="project" value="UniProtKB-UniRule"/>
</dbReference>
<dbReference type="GO" id="GO:0005524">
    <property type="term" value="F:ATP binding"/>
    <property type="evidence" value="ECO:0007669"/>
    <property type="project" value="UniProtKB-UniRule"/>
</dbReference>
<dbReference type="PROSITE" id="PS51196">
    <property type="entry name" value="SECA_MOTOR_DEAD"/>
    <property type="match status" value="1"/>
</dbReference>
<evidence type="ECO:0000256" key="11">
    <source>
        <dbReference type="ARBA" id="ARBA00022927"/>
    </source>
</evidence>
<dbReference type="InterPro" id="IPR011115">
    <property type="entry name" value="SecA_DEAD"/>
</dbReference>
<dbReference type="GO" id="GO:0046872">
    <property type="term" value="F:metal ion binding"/>
    <property type="evidence" value="ECO:0007669"/>
    <property type="project" value="UniProtKB-KW"/>
</dbReference>
<dbReference type="SUPFAM" id="SSF52540">
    <property type="entry name" value="P-loop containing nucleoside triphosphate hydrolases"/>
    <property type="match status" value="2"/>
</dbReference>
<keyword evidence="11 15" id="KW-0653">Protein transport</keyword>
<dbReference type="InterPro" id="IPR000185">
    <property type="entry name" value="SecA"/>
</dbReference>
<proteinExistence type="inferred from homology"/>
<keyword evidence="6 15" id="KW-0963">Cytoplasm</keyword>
<dbReference type="Pfam" id="PF07517">
    <property type="entry name" value="SecA_DEAD"/>
    <property type="match status" value="1"/>
</dbReference>
<dbReference type="EMBL" id="PCSE01000053">
    <property type="protein sequence ID" value="PIP34652.1"/>
    <property type="molecule type" value="Genomic_DNA"/>
</dbReference>
<dbReference type="AlphaFoldDB" id="A0A2G9ZNB5"/>
<comment type="function">
    <text evidence="15">Part of the Sec protein translocase complex. Interacts with the SecYEG preprotein conducting channel. Has a central role in coupling the hydrolysis of ATP to the transfer of proteins into and across the cell membrane, serving as an ATP-driven molecular motor driving the stepwise translocation of polypeptide chains across the membrane.</text>
</comment>
<keyword evidence="4 15" id="KW-0813">Transport</keyword>
<evidence type="ECO:0000256" key="1">
    <source>
        <dbReference type="ARBA" id="ARBA00001947"/>
    </source>
</evidence>
<evidence type="ECO:0000256" key="9">
    <source>
        <dbReference type="ARBA" id="ARBA00022833"/>
    </source>
</evidence>
<comment type="subcellular location">
    <subcellularLocation>
        <location evidence="15">Cell membrane</location>
        <topology evidence="15">Peripheral membrane protein</topology>
        <orientation evidence="15">Cytoplasmic side</orientation>
    </subcellularLocation>
    <subcellularLocation>
        <location evidence="15">Cytoplasm</location>
    </subcellularLocation>
    <subcellularLocation>
        <location evidence="2">Membrane</location>
        <topology evidence="2">Peripheral membrane protein</topology>
    </subcellularLocation>
    <text evidence="15">Distribution is 50-50.</text>
</comment>
<dbReference type="InterPro" id="IPR014018">
    <property type="entry name" value="SecA_motor_DEAD"/>
</dbReference>
<dbReference type="PANTHER" id="PTHR30612:SF0">
    <property type="entry name" value="CHLOROPLAST PROTEIN-TRANSPORTING ATPASE"/>
    <property type="match status" value="1"/>
</dbReference>
<dbReference type="InterPro" id="IPR036266">
    <property type="entry name" value="SecA_Wing/Scaffold_sf"/>
</dbReference>
<feature type="binding site" evidence="15">
    <location>
        <position position="519"/>
    </location>
    <ligand>
        <name>ATP</name>
        <dbReference type="ChEBI" id="CHEBI:30616"/>
    </ligand>
</feature>
<dbReference type="GO" id="GO:0031522">
    <property type="term" value="C:cell envelope Sec protein transport complex"/>
    <property type="evidence" value="ECO:0007669"/>
    <property type="project" value="TreeGrafter"/>
</dbReference>
<reference evidence="20 21" key="1">
    <citation type="submission" date="2017-09" db="EMBL/GenBank/DDBJ databases">
        <title>Depth-based differentiation of microbial function through sediment-hosted aquifers and enrichment of novel symbionts in the deep terrestrial subsurface.</title>
        <authorList>
            <person name="Probst A.J."/>
            <person name="Ladd B."/>
            <person name="Jarett J.K."/>
            <person name="Geller-Mcgrath D.E."/>
            <person name="Sieber C.M."/>
            <person name="Emerson J.B."/>
            <person name="Anantharaman K."/>
            <person name="Thomas B.C."/>
            <person name="Malmstrom R."/>
            <person name="Stieglmeier M."/>
            <person name="Klingl A."/>
            <person name="Woyke T."/>
            <person name="Ryan C.M."/>
            <person name="Banfield J.F."/>
        </authorList>
    </citation>
    <scope>NUCLEOTIDE SEQUENCE [LARGE SCALE GENOMIC DNA]</scope>
    <source>
        <strain evidence="20">CG23_combo_of_CG06-09_8_20_14_all_41_10</strain>
    </source>
</reference>
<evidence type="ECO:0000256" key="2">
    <source>
        <dbReference type="ARBA" id="ARBA00004170"/>
    </source>
</evidence>
<dbReference type="FunFam" id="3.40.50.300:FF:000429">
    <property type="entry name" value="Preprotein translocase subunit SecA"/>
    <property type="match status" value="1"/>
</dbReference>
<dbReference type="GO" id="GO:0006605">
    <property type="term" value="P:protein targeting"/>
    <property type="evidence" value="ECO:0007669"/>
    <property type="project" value="UniProtKB-UniRule"/>
</dbReference>